<proteinExistence type="predicted"/>
<protein>
    <submittedName>
        <fullName evidence="1">Uncharacterized protein</fullName>
    </submittedName>
</protein>
<comment type="caution">
    <text evidence="1">The sequence shown here is derived from an EMBL/GenBank/DDBJ whole genome shotgun (WGS) entry which is preliminary data.</text>
</comment>
<reference evidence="1 2" key="1">
    <citation type="submission" date="2024-01" db="EMBL/GenBank/DDBJ databases">
        <title>A draft genome for a cacao thread blight-causing isolate of Paramarasmius palmivorus.</title>
        <authorList>
            <person name="Baruah I.K."/>
            <person name="Bukari Y."/>
            <person name="Amoako-Attah I."/>
            <person name="Meinhardt L.W."/>
            <person name="Bailey B.A."/>
            <person name="Cohen S.P."/>
        </authorList>
    </citation>
    <scope>NUCLEOTIDE SEQUENCE [LARGE SCALE GENOMIC DNA]</scope>
    <source>
        <strain evidence="1 2">GH-12</strain>
    </source>
</reference>
<sequence>LVPLVRIVDKLTVGSPSPTYRPALSRLFRIYCAVQMTIAHLRDDGRLPLIELGNVWVESRTGAFRKGPDFQPLHANVELPKVEPNQIPPLSLQSCSDINTIANHLIGVFSTEALFDSIGQALHDCTARNVSVDLDFTSLTDSCRNIVYKDNGVDRVVAFAEMPSYVHVEGACQYRGRSGSDTSLWTPGTVMKNGSFRYEPTNLPESPSQANSETDRFKFSELPVIDQFTLGAHITCRLDIRRRWFAQAHHIFGRLQDHQYKEKYYSGCTHRIVFHISLTPRPDVPNALELRLDPTEEIYHKGDTGNTTSDNPTVYLFMRSIPCLSGGEAAWKAWTESNKYYWSFDPTGRKKMSEDARISLGLPSFEPYIILERCAWVREVYDDIERIHVVKGFDSRSTALAESLGYTVIQLDDEQQLQVAKELVSPAANTSDCYSAKDGTAAFLVFLFVDIHCAVINPSEPGDDDVVVYPRFHQ</sequence>
<gene>
    <name evidence="1" type="ORF">VNI00_005167</name>
</gene>
<dbReference type="Proteomes" id="UP001383192">
    <property type="component" value="Unassembled WGS sequence"/>
</dbReference>
<keyword evidence="2" id="KW-1185">Reference proteome</keyword>
<evidence type="ECO:0000313" key="1">
    <source>
        <dbReference type="EMBL" id="KAK7051055.1"/>
    </source>
</evidence>
<feature type="non-terminal residue" evidence="1">
    <location>
        <position position="1"/>
    </location>
</feature>
<name>A0AAW0DIS9_9AGAR</name>
<organism evidence="1 2">
    <name type="scientific">Paramarasmius palmivorus</name>
    <dbReference type="NCBI Taxonomy" id="297713"/>
    <lineage>
        <taxon>Eukaryota</taxon>
        <taxon>Fungi</taxon>
        <taxon>Dikarya</taxon>
        <taxon>Basidiomycota</taxon>
        <taxon>Agaricomycotina</taxon>
        <taxon>Agaricomycetes</taxon>
        <taxon>Agaricomycetidae</taxon>
        <taxon>Agaricales</taxon>
        <taxon>Marasmiineae</taxon>
        <taxon>Marasmiaceae</taxon>
        <taxon>Paramarasmius</taxon>
    </lineage>
</organism>
<accession>A0AAW0DIS9</accession>
<evidence type="ECO:0000313" key="2">
    <source>
        <dbReference type="Proteomes" id="UP001383192"/>
    </source>
</evidence>
<dbReference type="EMBL" id="JAYKXP010000014">
    <property type="protein sequence ID" value="KAK7051055.1"/>
    <property type="molecule type" value="Genomic_DNA"/>
</dbReference>
<dbReference type="AlphaFoldDB" id="A0AAW0DIS9"/>